<feature type="transmembrane region" description="Helical" evidence="1">
    <location>
        <begin position="137"/>
        <end position="156"/>
    </location>
</feature>
<accession>A0AAV1YT43</accession>
<dbReference type="InterPro" id="IPR036259">
    <property type="entry name" value="MFS_trans_sf"/>
</dbReference>
<feature type="transmembrane region" description="Helical" evidence="1">
    <location>
        <begin position="519"/>
        <end position="536"/>
    </location>
</feature>
<evidence type="ECO:0000256" key="1">
    <source>
        <dbReference type="SAM" id="Phobius"/>
    </source>
</evidence>
<keyword evidence="1" id="KW-1133">Transmembrane helix</keyword>
<proteinExistence type="predicted"/>
<gene>
    <name evidence="2" type="ORF">LARSCL_LOCUS701</name>
</gene>
<comment type="caution">
    <text evidence="2">The sequence shown here is derived from an EMBL/GenBank/DDBJ whole genome shotgun (WGS) entry which is preliminary data.</text>
</comment>
<dbReference type="InterPro" id="IPR011701">
    <property type="entry name" value="MFS"/>
</dbReference>
<evidence type="ECO:0000313" key="2">
    <source>
        <dbReference type="EMBL" id="CAL1261942.1"/>
    </source>
</evidence>
<dbReference type="Gene3D" id="1.20.1250.20">
    <property type="entry name" value="MFS general substrate transporter like domains"/>
    <property type="match status" value="2"/>
</dbReference>
<dbReference type="AlphaFoldDB" id="A0AAV1YT43"/>
<dbReference type="PANTHER" id="PTHR11360">
    <property type="entry name" value="MONOCARBOXYLATE TRANSPORTER"/>
    <property type="match status" value="1"/>
</dbReference>
<dbReference type="InterPro" id="IPR050327">
    <property type="entry name" value="Proton-linked_MCT"/>
</dbReference>
<feature type="transmembrane region" description="Helical" evidence="1">
    <location>
        <begin position="162"/>
        <end position="184"/>
    </location>
</feature>
<reference evidence="2 3" key="1">
    <citation type="submission" date="2024-04" db="EMBL/GenBank/DDBJ databases">
        <authorList>
            <person name="Rising A."/>
            <person name="Reimegard J."/>
            <person name="Sonavane S."/>
            <person name="Akerstrom W."/>
            <person name="Nylinder S."/>
            <person name="Hedman E."/>
            <person name="Kallberg Y."/>
        </authorList>
    </citation>
    <scope>NUCLEOTIDE SEQUENCE [LARGE SCALE GENOMIC DNA]</scope>
</reference>
<keyword evidence="1" id="KW-0812">Transmembrane</keyword>
<organism evidence="2 3">
    <name type="scientific">Larinioides sclopetarius</name>
    <dbReference type="NCBI Taxonomy" id="280406"/>
    <lineage>
        <taxon>Eukaryota</taxon>
        <taxon>Metazoa</taxon>
        <taxon>Ecdysozoa</taxon>
        <taxon>Arthropoda</taxon>
        <taxon>Chelicerata</taxon>
        <taxon>Arachnida</taxon>
        <taxon>Araneae</taxon>
        <taxon>Araneomorphae</taxon>
        <taxon>Entelegynae</taxon>
        <taxon>Araneoidea</taxon>
        <taxon>Araneidae</taxon>
        <taxon>Larinioides</taxon>
    </lineage>
</organism>
<feature type="transmembrane region" description="Helical" evidence="1">
    <location>
        <begin position="226"/>
        <end position="246"/>
    </location>
</feature>
<keyword evidence="3" id="KW-1185">Reference proteome</keyword>
<feature type="transmembrane region" description="Helical" evidence="1">
    <location>
        <begin position="69"/>
        <end position="95"/>
    </location>
</feature>
<protein>
    <recommendedName>
        <fullName evidence="4">Monocarboxylate transporter 12</fullName>
    </recommendedName>
</protein>
<feature type="transmembrane region" description="Helical" evidence="1">
    <location>
        <begin position="577"/>
        <end position="596"/>
    </location>
</feature>
<feature type="transmembrane region" description="Helical" evidence="1">
    <location>
        <begin position="608"/>
        <end position="627"/>
    </location>
</feature>
<keyword evidence="1" id="KW-0472">Membrane</keyword>
<feature type="non-terminal residue" evidence="2">
    <location>
        <position position="1"/>
    </location>
</feature>
<feature type="transmembrane region" description="Helical" evidence="1">
    <location>
        <begin position="486"/>
        <end position="507"/>
    </location>
</feature>
<dbReference type="SUPFAM" id="SSF103473">
    <property type="entry name" value="MFS general substrate transporter"/>
    <property type="match status" value="1"/>
</dbReference>
<dbReference type="EMBL" id="CAXIEN010000004">
    <property type="protein sequence ID" value="CAL1261942.1"/>
    <property type="molecule type" value="Genomic_DNA"/>
</dbReference>
<dbReference type="PANTHER" id="PTHR11360:SF303">
    <property type="entry name" value="MAJOR FACILITATOR SUPERFAMILY (MFS) PROFILE DOMAIN-CONTAINING PROTEIN"/>
    <property type="match status" value="1"/>
</dbReference>
<feature type="transmembrane region" description="Helical" evidence="1">
    <location>
        <begin position="443"/>
        <end position="466"/>
    </location>
</feature>
<dbReference type="Pfam" id="PF07690">
    <property type="entry name" value="MFS_1"/>
    <property type="match status" value="2"/>
</dbReference>
<evidence type="ECO:0008006" key="4">
    <source>
        <dbReference type="Google" id="ProtNLM"/>
    </source>
</evidence>
<evidence type="ECO:0000313" key="3">
    <source>
        <dbReference type="Proteomes" id="UP001497382"/>
    </source>
</evidence>
<feature type="transmembrane region" description="Helical" evidence="1">
    <location>
        <begin position="107"/>
        <end position="125"/>
    </location>
</feature>
<dbReference type="Proteomes" id="UP001497382">
    <property type="component" value="Unassembled WGS sequence"/>
</dbReference>
<feature type="transmembrane region" description="Helical" evidence="1">
    <location>
        <begin position="196"/>
        <end position="214"/>
    </location>
</feature>
<name>A0AAV1YT43_9ARAC</name>
<feature type="transmembrane region" description="Helical" evidence="1">
    <location>
        <begin position="542"/>
        <end position="565"/>
    </location>
</feature>
<dbReference type="GO" id="GO:0008028">
    <property type="term" value="F:monocarboxylic acid transmembrane transporter activity"/>
    <property type="evidence" value="ECO:0007669"/>
    <property type="project" value="TreeGrafter"/>
</dbReference>
<sequence length="644" mass="71649">ATAIFYKNLFCNLNSHTFVNFLSKHFRNRCLLERKEEIKHQLESYSSEIEFTTSSRQMSRVGPDSRRSWIVAVACFFVQVLTFGLTEASGLLFVATIDKFNSRREEASLPFTLAYCVRSAVGPLISYLGQRFGIRQVTLFGAILSAISVGTCFFADDIIDLTLLWGLLFGFSLGMETSLLNVILNEHFIKHRVKANGLNISGASLGTLLLSPLIENAVEEYGLSGTFLIIAGLMLNSIPACVVMLLNMPIEDDASGENKSSASEDKIDAIKCDKDSLTILSEKPVIYSLIEEKNSDKNIKVDYINQSYRKRNADIPETNMNSSVILDVSELCVKDASKSHNHIQNNHYHWFMKVFSSSSSCHLKSYRVHSIDVPNGNIDLLPTSNGKILKTEQMTIYQNGNLSNGIASNESPCANKIDCDNHHDLSVDISSETSSPSSSKWKIYLLFCQPIYIVLVIGSGIYYFSITTFLTIIVDHATDIGISMTYSTYIVMWIAVSDMGGYFVLSWIIERCKISQTKFAAFSYLCVCLMCIAIVWSTNYIMLLLLITVFEFGQCGVIILCAPIVAELIDEDLQATAIASVTILSSPITMAIAPIIGYFRDGEGSYDGVFYVISAATFLCCVLFLFLPKLERRRDNQRSKTGPP</sequence>